<reference evidence="3" key="1">
    <citation type="submission" date="2012-04" db="EMBL/GenBank/DDBJ databases">
        <authorList>
            <person name="Borisov I.G."/>
            <person name="Ivanikova N.V."/>
            <person name="Pinevich A.V."/>
        </authorList>
    </citation>
    <scope>NUCLEOTIDE SEQUENCE</scope>
    <source>
        <strain evidence="3">CALU 1027</strain>
    </source>
</reference>
<dbReference type="RefSeq" id="WP_017713463.1">
    <property type="nucleotide sequence ID" value="NZ_KB235941.1"/>
</dbReference>
<feature type="domain" description="AAA+ ATPase" evidence="2">
    <location>
        <begin position="91"/>
        <end position="281"/>
    </location>
</feature>
<dbReference type="Pfam" id="PF07728">
    <property type="entry name" value="AAA_5"/>
    <property type="match status" value="1"/>
</dbReference>
<evidence type="ECO:0000313" key="4">
    <source>
        <dbReference type="Proteomes" id="UP000034681"/>
    </source>
</evidence>
<dbReference type="InterPro" id="IPR027417">
    <property type="entry name" value="P-loop_NTPase"/>
</dbReference>
<organism evidence="3 4">
    <name type="scientific">Prochlorothrix hollandica PCC 9006 = CALU 1027</name>
    <dbReference type="NCBI Taxonomy" id="317619"/>
    <lineage>
        <taxon>Bacteria</taxon>
        <taxon>Bacillati</taxon>
        <taxon>Cyanobacteriota</taxon>
        <taxon>Cyanophyceae</taxon>
        <taxon>Prochlorotrichales</taxon>
        <taxon>Prochlorotrichaceae</taxon>
        <taxon>Prochlorothrix</taxon>
    </lineage>
</organism>
<dbReference type="SUPFAM" id="SSF52540">
    <property type="entry name" value="P-loop containing nucleoside triphosphate hydrolases"/>
    <property type="match status" value="1"/>
</dbReference>
<feature type="region of interest" description="Disordered" evidence="1">
    <location>
        <begin position="1"/>
        <end position="29"/>
    </location>
</feature>
<dbReference type="PANTHER" id="PTHR42759">
    <property type="entry name" value="MOXR FAMILY PROTEIN"/>
    <property type="match status" value="1"/>
</dbReference>
<evidence type="ECO:0000256" key="1">
    <source>
        <dbReference type="SAM" id="MobiDB-lite"/>
    </source>
</evidence>
<dbReference type="OrthoDB" id="9783370at2"/>
<protein>
    <submittedName>
        <fullName evidence="3">ATPase</fullName>
    </submittedName>
</protein>
<dbReference type="STRING" id="317619.GCA_000332315_03229"/>
<dbReference type="EMBL" id="AJTX02000002">
    <property type="protein sequence ID" value="KKJ00938.1"/>
    <property type="molecule type" value="Genomic_DNA"/>
</dbReference>
<comment type="caution">
    <text evidence="3">The sequence shown here is derived from an EMBL/GenBank/DDBJ whole genome shotgun (WGS) entry which is preliminary data.</text>
</comment>
<evidence type="ECO:0000259" key="2">
    <source>
        <dbReference type="SMART" id="SM00382"/>
    </source>
</evidence>
<dbReference type="Gene3D" id="3.40.50.300">
    <property type="entry name" value="P-loop containing nucleotide triphosphate hydrolases"/>
    <property type="match status" value="1"/>
</dbReference>
<sequence length="366" mass="41487">MTDPDRSSWQKFLGNGDSQPLTAETLPEAPGWRQFMGKADFAKIAEEAQTRWEQVKALSKQDRRGKERGTRFKINAAYQEVTHAVNAALHLRRPLLVTGKPGSGKTSLAYAIAHELQLGIVLSWPVNARSTVTDALYRYDAVARLQDAQLRRERSLQRERSMGDYFRIGPLGTAFLPWSLPRVLLVDEIDKCDINLPNDLLNLFEEGSYEIPELVRCKDESEFQRVQVRTADQDGRVEIAGGSVTCYQFPLVIMTSNGERDFPPAFLRRCLRLRMPDPSQNKDALTHIVESHLKRGSDEERWPRLKADAAKLVEAFMERGASVNANVATDQLLNVVYLLTREVKPETPEEREKLVNLLLKGLSEED</sequence>
<dbReference type="Proteomes" id="UP000034681">
    <property type="component" value="Unassembled WGS sequence"/>
</dbReference>
<dbReference type="CDD" id="cd00009">
    <property type="entry name" value="AAA"/>
    <property type="match status" value="1"/>
</dbReference>
<dbReference type="AlphaFoldDB" id="A0A0M2Q0V4"/>
<dbReference type="PANTHER" id="PTHR42759:SF1">
    <property type="entry name" value="MAGNESIUM-CHELATASE SUBUNIT CHLD"/>
    <property type="match status" value="1"/>
</dbReference>
<proteinExistence type="predicted"/>
<dbReference type="InterPro" id="IPR003593">
    <property type="entry name" value="AAA+_ATPase"/>
</dbReference>
<dbReference type="GO" id="GO:0005524">
    <property type="term" value="F:ATP binding"/>
    <property type="evidence" value="ECO:0007669"/>
    <property type="project" value="InterPro"/>
</dbReference>
<gene>
    <name evidence="3" type="ORF">PROH_00375</name>
</gene>
<dbReference type="SMART" id="SM00382">
    <property type="entry name" value="AAA"/>
    <property type="match status" value="1"/>
</dbReference>
<evidence type="ECO:0000313" key="3">
    <source>
        <dbReference type="EMBL" id="KKJ00938.1"/>
    </source>
</evidence>
<keyword evidence="4" id="KW-1185">Reference proteome</keyword>
<accession>A0A0M2Q0V4</accession>
<dbReference type="eggNOG" id="COG0714">
    <property type="taxonomic scope" value="Bacteria"/>
</dbReference>
<dbReference type="GO" id="GO:0016887">
    <property type="term" value="F:ATP hydrolysis activity"/>
    <property type="evidence" value="ECO:0007669"/>
    <property type="project" value="InterPro"/>
</dbReference>
<dbReference type="InterPro" id="IPR050764">
    <property type="entry name" value="CbbQ/NirQ/NorQ/GpvN"/>
</dbReference>
<name>A0A0M2Q0V4_PROHO</name>
<dbReference type="InterPro" id="IPR011704">
    <property type="entry name" value="ATPase_dyneun-rel_AAA"/>
</dbReference>